<protein>
    <submittedName>
        <fullName evidence="1">Prepilin-type N-terminal cleavage/methylation domain-containing protein</fullName>
    </submittedName>
</protein>
<keyword evidence="2" id="KW-1185">Reference proteome</keyword>
<dbReference type="RefSeq" id="WP_199181551.1">
    <property type="nucleotide sequence ID" value="NZ_JAVDSJ010000001.1"/>
</dbReference>
<dbReference type="EMBL" id="JAVDSJ010000001">
    <property type="protein sequence ID" value="MDR6582520.1"/>
    <property type="molecule type" value="Genomic_DNA"/>
</dbReference>
<dbReference type="SUPFAM" id="SSF54523">
    <property type="entry name" value="Pili subunits"/>
    <property type="match status" value="1"/>
</dbReference>
<dbReference type="Gene3D" id="3.30.1690.10">
    <property type="entry name" value="TcpA-like pilin"/>
    <property type="match status" value="1"/>
</dbReference>
<evidence type="ECO:0000313" key="2">
    <source>
        <dbReference type="Proteomes" id="UP001260715"/>
    </source>
</evidence>
<reference evidence="1 2" key="1">
    <citation type="submission" date="2023-07" db="EMBL/GenBank/DDBJ databases">
        <title>Sorghum-associated microbial communities from plants grown in Nebraska, USA.</title>
        <authorList>
            <person name="Schachtman D."/>
        </authorList>
    </citation>
    <scope>NUCLEOTIDE SEQUENCE [LARGE SCALE GENOMIC DNA]</scope>
    <source>
        <strain evidence="1 2">596</strain>
    </source>
</reference>
<dbReference type="Proteomes" id="UP001260715">
    <property type="component" value="Unassembled WGS sequence"/>
</dbReference>
<proteinExistence type="predicted"/>
<accession>A0ABU1P9Y9</accession>
<sequence>MNRLPLLRPPCAAHVHGAPGHARMQHLRQCGFTLVELSVSMSIAAILAVASLVVLRQQLDQAQVASSSYFLEQTVVALQNFFSNDNGAAPINNSALASGAAVARQYVGGGAGASTQINNPWGGQMFVGPLIAGSNTNWVLQVSGLPMRLCPDIVQSVESTLNTAGLRHALAGSPTTGAAVTTSALGAVALDANRVLTTALADVYLIKTDPYAPLNPAAMSLLCETDRPYFNLFLTGNNHAL</sequence>
<dbReference type="InterPro" id="IPR012902">
    <property type="entry name" value="N_methyl_site"/>
</dbReference>
<comment type="caution">
    <text evidence="1">The sequence shown here is derived from an EMBL/GenBank/DDBJ whole genome shotgun (WGS) entry which is preliminary data.</text>
</comment>
<dbReference type="Pfam" id="PF07963">
    <property type="entry name" value="N_methyl"/>
    <property type="match status" value="1"/>
</dbReference>
<name>A0ABU1P9Y9_9BURK</name>
<organism evidence="1 2">
    <name type="scientific">Herbaspirillum frisingense</name>
    <dbReference type="NCBI Taxonomy" id="92645"/>
    <lineage>
        <taxon>Bacteria</taxon>
        <taxon>Pseudomonadati</taxon>
        <taxon>Pseudomonadota</taxon>
        <taxon>Betaproteobacteria</taxon>
        <taxon>Burkholderiales</taxon>
        <taxon>Oxalobacteraceae</taxon>
        <taxon>Herbaspirillum</taxon>
    </lineage>
</organism>
<gene>
    <name evidence="1" type="ORF">J2W50_000695</name>
</gene>
<evidence type="ECO:0000313" key="1">
    <source>
        <dbReference type="EMBL" id="MDR6582520.1"/>
    </source>
</evidence>
<dbReference type="InterPro" id="IPR045584">
    <property type="entry name" value="Pilin-like"/>
</dbReference>
<dbReference type="NCBIfam" id="TIGR02532">
    <property type="entry name" value="IV_pilin_GFxxxE"/>
    <property type="match status" value="1"/>
</dbReference>